<dbReference type="GO" id="GO:0008278">
    <property type="term" value="C:cohesin complex"/>
    <property type="evidence" value="ECO:0007669"/>
    <property type="project" value="InterPro"/>
</dbReference>
<sequence length="652" mass="72175">MFYSQIILAKKGPLGKIWLAAHWGDKKLARPAIFSTDISASVDSIVHPQIPLALRVSGHLLLGVVRIYSRKVKYLMHDCHEAMVKMKTAFRSAQDKANNANGNITITTHAAGRGSNLNVANFGEAQDAVATLIVDEAFYVPFDINDDAIAEDWIPADVNDTLDASRNESTVRGGTSPGAAHDTSSLFNVTGNLRNSDENEWTAFDPDEDNVPGAEESTVSDIEIRRAADESLQSGSLNARVSLQGVEKRIASPGDDDDMNVPFPDDDEEDLPPVNFDNDDAAGFGESHASMNLSLSRDDSTAEKSTTGNAINIGGLDDSSNEGDETNRKRKRRTSKTTRKRRRIHIDERTELRGTEVKASLEDTSDITNTFFVHPATWVEGVPQQGKEKNDRDLLRSYLSFTKQFTRPAIAEDGQLAPVLLELWARNAAPVLGKPFPYDEDQPAENEVELPRRGNGDEEMSQREMDDNEMRPNLDDDDAFVPPPDDDEDMPPVNFNDDDDAHNQNEFGLEATFEEKSPGDSRYSDLGISLGMVNDLNEDLIGEDEDDDPRQSIGDELVSSNSKWHKHTITVYNFLKRKMADPNSKDDENEDKPSVILFDDLSKDCSRRSAAGVFFELLQLKTWDYVELGQEESYGTIKIAPGAKFSEGAPSL</sequence>
<comment type="similarity">
    <text evidence="2">Belongs to the rad21 family.</text>
</comment>
<feature type="domain" description="Rad21/Rec8-like protein C-terminal eukaryotic" evidence="5">
    <location>
        <begin position="597"/>
        <end position="645"/>
    </location>
</feature>
<reference evidence="7 8" key="1">
    <citation type="journal article" date="2015" name="Plant Cell">
        <title>Oil accumulation by the oleaginous diatom Fistulifera solaris as revealed by the genome and transcriptome.</title>
        <authorList>
            <person name="Tanaka T."/>
            <person name="Maeda Y."/>
            <person name="Veluchamy A."/>
            <person name="Tanaka M."/>
            <person name="Abida H."/>
            <person name="Marechal E."/>
            <person name="Bowler C."/>
            <person name="Muto M."/>
            <person name="Sunaga Y."/>
            <person name="Tanaka M."/>
            <person name="Yoshino T."/>
            <person name="Taniguchi T."/>
            <person name="Fukuda Y."/>
            <person name="Nemoto M."/>
            <person name="Matsumoto M."/>
            <person name="Wong P.S."/>
            <person name="Aburatani S."/>
            <person name="Fujibuchi W."/>
        </authorList>
    </citation>
    <scope>NUCLEOTIDE SEQUENCE [LARGE SCALE GENOMIC DNA]</scope>
    <source>
        <strain evidence="7 8">JPCC DA0580</strain>
    </source>
</reference>
<evidence type="ECO:0000313" key="7">
    <source>
        <dbReference type="EMBL" id="GAX12377.1"/>
    </source>
</evidence>
<dbReference type="InParanoid" id="A0A1Z5JEF1"/>
<dbReference type="GO" id="GO:0003682">
    <property type="term" value="F:chromatin binding"/>
    <property type="evidence" value="ECO:0007669"/>
    <property type="project" value="TreeGrafter"/>
</dbReference>
<dbReference type="InterPro" id="IPR006910">
    <property type="entry name" value="Rad21_Rec8_N"/>
</dbReference>
<dbReference type="InterPro" id="IPR006909">
    <property type="entry name" value="Rad21/Rec8_C_eu"/>
</dbReference>
<evidence type="ECO:0000256" key="2">
    <source>
        <dbReference type="ARBA" id="ARBA00009870"/>
    </source>
</evidence>
<dbReference type="EMBL" id="BDSP01000050">
    <property type="protein sequence ID" value="GAX12377.1"/>
    <property type="molecule type" value="Genomic_DNA"/>
</dbReference>
<name>A0A1Z5JEF1_FISSO</name>
<feature type="compositionally biased region" description="Basic residues" evidence="4">
    <location>
        <begin position="328"/>
        <end position="341"/>
    </location>
</feature>
<evidence type="ECO:0000313" key="8">
    <source>
        <dbReference type="Proteomes" id="UP000198406"/>
    </source>
</evidence>
<dbReference type="PANTHER" id="PTHR12585">
    <property type="entry name" value="SCC1 / RAD21 FAMILY MEMBER"/>
    <property type="match status" value="1"/>
</dbReference>
<gene>
    <name evidence="7" type="ORF">FisN_1Hh311</name>
</gene>
<dbReference type="GO" id="GO:1990414">
    <property type="term" value="P:replication-born double-strand break repair via sister chromatid exchange"/>
    <property type="evidence" value="ECO:0007669"/>
    <property type="project" value="TreeGrafter"/>
</dbReference>
<feature type="region of interest" description="Disordered" evidence="4">
    <location>
        <begin position="249"/>
        <end position="341"/>
    </location>
</feature>
<dbReference type="InterPro" id="IPR023093">
    <property type="entry name" value="ScpA-like_C"/>
</dbReference>
<dbReference type="InterPro" id="IPR039781">
    <property type="entry name" value="Rad21/Rec8-like"/>
</dbReference>
<evidence type="ECO:0000256" key="4">
    <source>
        <dbReference type="SAM" id="MobiDB-lite"/>
    </source>
</evidence>
<feature type="compositionally biased region" description="Acidic residues" evidence="4">
    <location>
        <begin position="475"/>
        <end position="489"/>
    </location>
</feature>
<dbReference type="Gene3D" id="1.10.10.580">
    <property type="entry name" value="Structural maintenance of chromosome 1. Chain E"/>
    <property type="match status" value="1"/>
</dbReference>
<dbReference type="GO" id="GO:0005634">
    <property type="term" value="C:nucleus"/>
    <property type="evidence" value="ECO:0007669"/>
    <property type="project" value="UniProtKB-SubCell"/>
</dbReference>
<feature type="compositionally biased region" description="Basic and acidic residues" evidence="4">
    <location>
        <begin position="449"/>
        <end position="474"/>
    </location>
</feature>
<dbReference type="OrthoDB" id="10071381at2759"/>
<feature type="compositionally biased region" description="Acidic residues" evidence="4">
    <location>
        <begin position="438"/>
        <end position="448"/>
    </location>
</feature>
<dbReference type="GO" id="GO:0007062">
    <property type="term" value="P:sister chromatid cohesion"/>
    <property type="evidence" value="ECO:0007669"/>
    <property type="project" value="InterPro"/>
</dbReference>
<comment type="subcellular location">
    <subcellularLocation>
        <location evidence="1">Nucleus</location>
    </subcellularLocation>
</comment>
<feature type="region of interest" description="Disordered" evidence="4">
    <location>
        <begin position="165"/>
        <end position="187"/>
    </location>
</feature>
<feature type="compositionally biased region" description="Acidic residues" evidence="4">
    <location>
        <begin position="254"/>
        <end position="271"/>
    </location>
</feature>
<comment type="caution">
    <text evidence="7">The sequence shown here is derived from an EMBL/GenBank/DDBJ whole genome shotgun (WGS) entry which is preliminary data.</text>
</comment>
<dbReference type="PANTHER" id="PTHR12585:SF69">
    <property type="entry name" value="FI11703P"/>
    <property type="match status" value="1"/>
</dbReference>
<dbReference type="SUPFAM" id="SSF46785">
    <property type="entry name" value="Winged helix' DNA-binding domain"/>
    <property type="match status" value="1"/>
</dbReference>
<proteinExistence type="inferred from homology"/>
<accession>A0A1Z5JEF1</accession>
<dbReference type="CDD" id="cd21794">
    <property type="entry name" value="Rad21_Rec8_M_Rec8"/>
    <property type="match status" value="1"/>
</dbReference>
<evidence type="ECO:0000259" key="6">
    <source>
        <dbReference type="Pfam" id="PF04825"/>
    </source>
</evidence>
<organism evidence="7 8">
    <name type="scientific">Fistulifera solaris</name>
    <name type="common">Oleaginous diatom</name>
    <dbReference type="NCBI Taxonomy" id="1519565"/>
    <lineage>
        <taxon>Eukaryota</taxon>
        <taxon>Sar</taxon>
        <taxon>Stramenopiles</taxon>
        <taxon>Ochrophyta</taxon>
        <taxon>Bacillariophyta</taxon>
        <taxon>Bacillariophyceae</taxon>
        <taxon>Bacillariophycidae</taxon>
        <taxon>Naviculales</taxon>
        <taxon>Naviculaceae</taxon>
        <taxon>Fistulifera</taxon>
    </lineage>
</organism>
<evidence type="ECO:0000259" key="5">
    <source>
        <dbReference type="Pfam" id="PF04824"/>
    </source>
</evidence>
<evidence type="ECO:0000256" key="1">
    <source>
        <dbReference type="ARBA" id="ARBA00004123"/>
    </source>
</evidence>
<dbReference type="AlphaFoldDB" id="A0A1Z5JEF1"/>
<dbReference type="InterPro" id="IPR036390">
    <property type="entry name" value="WH_DNA-bd_sf"/>
</dbReference>
<keyword evidence="8" id="KW-1185">Reference proteome</keyword>
<protein>
    <submittedName>
        <fullName evidence="7">Cohesin complex subunit SCC1</fullName>
    </submittedName>
</protein>
<dbReference type="Pfam" id="PF04825">
    <property type="entry name" value="Rad21_Rec8_N"/>
    <property type="match status" value="1"/>
</dbReference>
<feature type="domain" description="Rad21/Rec8-like protein N-terminal" evidence="6">
    <location>
        <begin position="1"/>
        <end position="97"/>
    </location>
</feature>
<dbReference type="Pfam" id="PF04824">
    <property type="entry name" value="Rad21_Rec8"/>
    <property type="match status" value="1"/>
</dbReference>
<feature type="region of interest" description="Disordered" evidence="4">
    <location>
        <begin position="435"/>
        <end position="489"/>
    </location>
</feature>
<dbReference type="Proteomes" id="UP000198406">
    <property type="component" value="Unassembled WGS sequence"/>
</dbReference>
<keyword evidence="3" id="KW-0539">Nucleus</keyword>
<evidence type="ECO:0000256" key="3">
    <source>
        <dbReference type="ARBA" id="ARBA00023242"/>
    </source>
</evidence>